<evidence type="ECO:0000256" key="1">
    <source>
        <dbReference type="ARBA" id="ARBA00022614"/>
    </source>
</evidence>
<proteinExistence type="predicted"/>
<dbReference type="SMART" id="SM00369">
    <property type="entry name" value="LRR_TYP"/>
    <property type="match status" value="6"/>
</dbReference>
<dbReference type="InterPro" id="IPR003591">
    <property type="entry name" value="Leu-rich_rpt_typical-subtyp"/>
</dbReference>
<evidence type="ECO:0000256" key="2">
    <source>
        <dbReference type="ARBA" id="ARBA00022737"/>
    </source>
</evidence>
<keyword evidence="2" id="KW-0677">Repeat</keyword>
<organism evidence="4 5">
    <name type="scientific">Chironomus riparius</name>
    <dbReference type="NCBI Taxonomy" id="315576"/>
    <lineage>
        <taxon>Eukaryota</taxon>
        <taxon>Metazoa</taxon>
        <taxon>Ecdysozoa</taxon>
        <taxon>Arthropoda</taxon>
        <taxon>Hexapoda</taxon>
        <taxon>Insecta</taxon>
        <taxon>Pterygota</taxon>
        <taxon>Neoptera</taxon>
        <taxon>Endopterygota</taxon>
        <taxon>Diptera</taxon>
        <taxon>Nematocera</taxon>
        <taxon>Chironomoidea</taxon>
        <taxon>Chironomidae</taxon>
        <taxon>Chironominae</taxon>
        <taxon>Chironomus</taxon>
    </lineage>
</organism>
<dbReference type="InterPro" id="IPR050333">
    <property type="entry name" value="SLRP"/>
</dbReference>
<dbReference type="InterPro" id="IPR001611">
    <property type="entry name" value="Leu-rich_rpt"/>
</dbReference>
<feature type="chain" id="PRO_5040118740" evidence="3">
    <location>
        <begin position="17"/>
        <end position="484"/>
    </location>
</feature>
<dbReference type="InterPro" id="IPR032675">
    <property type="entry name" value="LRR_dom_sf"/>
</dbReference>
<protein>
    <submittedName>
        <fullName evidence="4">Uncharacterized protein</fullName>
    </submittedName>
</protein>
<keyword evidence="5" id="KW-1185">Reference proteome</keyword>
<reference evidence="4" key="1">
    <citation type="submission" date="2022-01" db="EMBL/GenBank/DDBJ databases">
        <authorList>
            <person name="King R."/>
        </authorList>
    </citation>
    <scope>NUCLEOTIDE SEQUENCE</scope>
</reference>
<dbReference type="PANTHER" id="PTHR45712">
    <property type="entry name" value="AGAP008170-PA"/>
    <property type="match status" value="1"/>
</dbReference>
<dbReference type="PANTHER" id="PTHR45712:SF22">
    <property type="entry name" value="INSULIN-LIKE GROWTH FACTOR-BINDING PROTEIN COMPLEX ACID LABILE SUBUNIT"/>
    <property type="match status" value="1"/>
</dbReference>
<dbReference type="Pfam" id="PF13855">
    <property type="entry name" value="LRR_8"/>
    <property type="match status" value="2"/>
</dbReference>
<dbReference type="Proteomes" id="UP001153620">
    <property type="component" value="Chromosome 2"/>
</dbReference>
<gene>
    <name evidence="4" type="ORF">CHIRRI_LOCUS8213</name>
</gene>
<accession>A0A9N9RXD2</accession>
<dbReference type="PRINTS" id="PR00019">
    <property type="entry name" value="LEURICHRPT"/>
</dbReference>
<feature type="signal peptide" evidence="3">
    <location>
        <begin position="1"/>
        <end position="16"/>
    </location>
</feature>
<dbReference type="AlphaFoldDB" id="A0A9N9RXD2"/>
<evidence type="ECO:0000256" key="3">
    <source>
        <dbReference type="SAM" id="SignalP"/>
    </source>
</evidence>
<dbReference type="OrthoDB" id="6022531at2759"/>
<sequence>MLWIIFVLFLVHPSMQRRQTFKCNDYVTESTSFHRSGIAFRHGPHYVCYLSNVIQMSSVIQIVHDISSHSYVDGKNGLIEPKEVGAIVVKNSNLIIVPSQLFQSFKSLLVFRASDVNLRQISRDDFKDAEHLTILHLDRNQITDLEDGLLSYLKKLQRLDLSRNQITAINEETFRGCSSDLYEVDLSYNRISELDYSTLIPLAHTKKLSVELNLNYNEIKEVRESHSVSHLTFEALLLKNNLIECFTCPDMKIGELHLESNRLSVVSFDNCSVEYLVASKNHLRWLHIHNDLKGLVASQNNIRSFVISGENSEIFHFDLSENENIGHVFPTLKTLGELQFLNMSYSYIGVLHEDTFSNMKDLKYLLLKGCSIEIIPFEIFGNNKHLITLDISDNLLESVDLHMFTGLDRLRLLDLSRNKLRKLDGFERIRLIMPELREINISNNQFECHDLSVIMKTFESIGVNVIKSHDGPEAKKNVDGVACF</sequence>
<dbReference type="EMBL" id="OU895878">
    <property type="protein sequence ID" value="CAG9805341.1"/>
    <property type="molecule type" value="Genomic_DNA"/>
</dbReference>
<evidence type="ECO:0000313" key="5">
    <source>
        <dbReference type="Proteomes" id="UP001153620"/>
    </source>
</evidence>
<name>A0A9N9RXD2_9DIPT</name>
<dbReference type="PROSITE" id="PS51450">
    <property type="entry name" value="LRR"/>
    <property type="match status" value="3"/>
</dbReference>
<reference evidence="4" key="2">
    <citation type="submission" date="2022-10" db="EMBL/GenBank/DDBJ databases">
        <authorList>
            <consortium name="ENA_rothamsted_submissions"/>
            <consortium name="culmorum"/>
            <person name="King R."/>
        </authorList>
    </citation>
    <scope>NUCLEOTIDE SEQUENCE</scope>
</reference>
<dbReference type="Gene3D" id="3.80.10.10">
    <property type="entry name" value="Ribonuclease Inhibitor"/>
    <property type="match status" value="2"/>
</dbReference>
<dbReference type="GO" id="GO:0005615">
    <property type="term" value="C:extracellular space"/>
    <property type="evidence" value="ECO:0007669"/>
    <property type="project" value="TreeGrafter"/>
</dbReference>
<keyword evidence="3" id="KW-0732">Signal</keyword>
<keyword evidence="1" id="KW-0433">Leucine-rich repeat</keyword>
<evidence type="ECO:0000313" key="4">
    <source>
        <dbReference type="EMBL" id="CAG9805341.1"/>
    </source>
</evidence>
<dbReference type="SUPFAM" id="SSF52058">
    <property type="entry name" value="L domain-like"/>
    <property type="match status" value="1"/>
</dbReference>